<accession>A0A8H4WY34</accession>
<protein>
    <submittedName>
        <fullName evidence="2">Uncharacterized protein</fullName>
    </submittedName>
</protein>
<feature type="compositionally biased region" description="Polar residues" evidence="1">
    <location>
        <begin position="217"/>
        <end position="226"/>
    </location>
</feature>
<feature type="compositionally biased region" description="Basic and acidic residues" evidence="1">
    <location>
        <begin position="152"/>
        <end position="187"/>
    </location>
</feature>
<proteinExistence type="predicted"/>
<evidence type="ECO:0000313" key="2">
    <source>
        <dbReference type="EMBL" id="KAF4955083.1"/>
    </source>
</evidence>
<dbReference type="Proteomes" id="UP000604273">
    <property type="component" value="Unassembled WGS sequence"/>
</dbReference>
<dbReference type="OrthoDB" id="4961474at2759"/>
<evidence type="ECO:0000256" key="1">
    <source>
        <dbReference type="SAM" id="MobiDB-lite"/>
    </source>
</evidence>
<reference evidence="2" key="1">
    <citation type="journal article" date="2020" name="BMC Genomics">
        <title>Correction to: Identification and distribution of gene clusters required for synthesis of sphingolipid metabolism inhibitors in diverse species of the filamentous fungus Fusarium.</title>
        <authorList>
            <person name="Kim H.S."/>
            <person name="Lohmar J.M."/>
            <person name="Busman M."/>
            <person name="Brown D.W."/>
            <person name="Naumann T.A."/>
            <person name="Divon H.H."/>
            <person name="Lysoe E."/>
            <person name="Uhlig S."/>
            <person name="Proctor R.H."/>
        </authorList>
    </citation>
    <scope>NUCLEOTIDE SEQUENCE</scope>
    <source>
        <strain evidence="2">NRRL 45417</strain>
    </source>
</reference>
<feature type="compositionally biased region" description="Basic and acidic residues" evidence="1">
    <location>
        <begin position="238"/>
        <end position="248"/>
    </location>
</feature>
<name>A0A8H4WY34_9HYPO</name>
<reference evidence="2" key="2">
    <citation type="submission" date="2020-05" db="EMBL/GenBank/DDBJ databases">
        <authorList>
            <person name="Kim H.-S."/>
            <person name="Proctor R.H."/>
            <person name="Brown D.W."/>
        </authorList>
    </citation>
    <scope>NUCLEOTIDE SEQUENCE</scope>
    <source>
        <strain evidence="2">NRRL 45417</strain>
    </source>
</reference>
<dbReference type="EMBL" id="JABFAI010000107">
    <property type="protein sequence ID" value="KAF4955083.1"/>
    <property type="molecule type" value="Genomic_DNA"/>
</dbReference>
<sequence>MVAEVKILFGDSSDKIRIRIFVACEIILPDTHSPNIANPSQLKKQHTTPRDIPNCFGGAFLRGLVQIAHISITKLITAKGTMAPEPPPPFPIAANRDAIANTLSLLLASRTSIGKSMPLTRDLPRKPRTVPDDNDDDLTRGARPNEGLGYVPEKKEVEKFANSKEERMLRGRLNKDAKGKLKKKAEESESEDEAGRSALGKRKRPRKEKEVDPEPVSGNQTAPATTEDNEKNGNGGKAEVDTDMKDVVIQEEPSCGDRQTEKKRKKNKKKKQKTAPAVAEAEAEAEA</sequence>
<feature type="compositionally biased region" description="Basic residues" evidence="1">
    <location>
        <begin position="261"/>
        <end position="273"/>
    </location>
</feature>
<feature type="region of interest" description="Disordered" evidence="1">
    <location>
        <begin position="116"/>
        <end position="287"/>
    </location>
</feature>
<keyword evidence="3" id="KW-1185">Reference proteome</keyword>
<dbReference type="AlphaFoldDB" id="A0A8H4WY34"/>
<comment type="caution">
    <text evidence="2">The sequence shown here is derived from an EMBL/GenBank/DDBJ whole genome shotgun (WGS) entry which is preliminary data.</text>
</comment>
<gene>
    <name evidence="2" type="ORF">FGADI_4828</name>
</gene>
<feature type="compositionally biased region" description="Basic and acidic residues" evidence="1">
    <location>
        <begin position="122"/>
        <end position="131"/>
    </location>
</feature>
<evidence type="ECO:0000313" key="3">
    <source>
        <dbReference type="Proteomes" id="UP000604273"/>
    </source>
</evidence>
<organism evidence="2 3">
    <name type="scientific">Fusarium gaditjirri</name>
    <dbReference type="NCBI Taxonomy" id="282569"/>
    <lineage>
        <taxon>Eukaryota</taxon>
        <taxon>Fungi</taxon>
        <taxon>Dikarya</taxon>
        <taxon>Ascomycota</taxon>
        <taxon>Pezizomycotina</taxon>
        <taxon>Sordariomycetes</taxon>
        <taxon>Hypocreomycetidae</taxon>
        <taxon>Hypocreales</taxon>
        <taxon>Nectriaceae</taxon>
        <taxon>Fusarium</taxon>
        <taxon>Fusarium nisikadoi species complex</taxon>
    </lineage>
</organism>